<evidence type="ECO:0000256" key="2">
    <source>
        <dbReference type="ARBA" id="ARBA00022946"/>
    </source>
</evidence>
<keyword evidence="5" id="KW-1185">Reference proteome</keyword>
<keyword evidence="2" id="KW-0809">Transit peptide</keyword>
<dbReference type="SUPFAM" id="SSF160909">
    <property type="entry name" value="ATP12-like"/>
    <property type="match status" value="1"/>
</dbReference>
<comment type="similarity">
    <text evidence="1">Belongs to the ATP12 family.</text>
</comment>
<dbReference type="InterPro" id="IPR011419">
    <property type="entry name" value="ATP12_ATP_synth-F1-assembly"/>
</dbReference>
<dbReference type="PANTHER" id="PTHR21013:SF10">
    <property type="entry name" value="ATP SYNTHASE MITOCHONDRIAL F1 COMPLEX ASSEMBLY FACTOR 2"/>
    <property type="match status" value="1"/>
</dbReference>
<dbReference type="Pfam" id="PF07542">
    <property type="entry name" value="ATP12"/>
    <property type="match status" value="1"/>
</dbReference>
<name>A0A364NW36_9PROT</name>
<evidence type="ECO:0000313" key="4">
    <source>
        <dbReference type="EMBL" id="RAU21263.1"/>
    </source>
</evidence>
<protein>
    <submittedName>
        <fullName evidence="4">ATPase</fullName>
    </submittedName>
</protein>
<comment type="caution">
    <text evidence="4">The sequence shown here is derived from an EMBL/GenBank/DDBJ whole genome shotgun (WGS) entry which is preliminary data.</text>
</comment>
<dbReference type="InterPro" id="IPR042272">
    <property type="entry name" value="ATP12_ATP_synth-F1-assembly_N"/>
</dbReference>
<dbReference type="RefSeq" id="WP_112145716.1">
    <property type="nucleotide sequence ID" value="NZ_PGTO01000011.1"/>
</dbReference>
<dbReference type="Gene3D" id="3.30.2180.10">
    <property type="entry name" value="ATP12-like"/>
    <property type="match status" value="1"/>
</dbReference>
<reference evidence="4 5" key="1">
    <citation type="submission" date="2017-11" db="EMBL/GenBank/DDBJ databases">
        <title>Draft genome sequence of magnetotactic bacterium Magnetospirillum kuznetsovii LBB-42.</title>
        <authorList>
            <person name="Grouzdev D.S."/>
            <person name="Rysina M.S."/>
            <person name="Baslerov R.V."/>
            <person name="Koziaeva V."/>
        </authorList>
    </citation>
    <scope>NUCLEOTIDE SEQUENCE [LARGE SCALE GENOMIC DNA]</scope>
    <source>
        <strain evidence="4 5">LBB-42</strain>
    </source>
</reference>
<dbReference type="PANTHER" id="PTHR21013">
    <property type="entry name" value="ATP SYNTHASE MITOCHONDRIAL F1 COMPLEX ASSEMBLY FACTOR 2/ATP12 PROTEIN, MITOCHONDRIAL PRECURSOR"/>
    <property type="match status" value="1"/>
</dbReference>
<evidence type="ECO:0000256" key="1">
    <source>
        <dbReference type="ARBA" id="ARBA00008231"/>
    </source>
</evidence>
<evidence type="ECO:0000313" key="5">
    <source>
        <dbReference type="Proteomes" id="UP000251075"/>
    </source>
</evidence>
<keyword evidence="3" id="KW-0143">Chaperone</keyword>
<sequence length="236" mass="25108">MSKSFKRFYQRSEAVAVGAGAAIHLDGKPVKTPGGRPLALPGTALAAAVASEWDAQGEMVIPASMPLTQLASTALDRVGPERAHVSAELMKYAGTDLLCYRAERPSDLVARQTQGWQPLLDWAALSLDARLNVTNALVAVAQPREALGALSHVLDRQDSWRLSAIQSAAAAMGSLILALALAEGRLTASQAFELSQLDETYQIEQWGEDYEAADRRAALAADIAAAARFLELLAVT</sequence>
<dbReference type="InterPro" id="IPR023335">
    <property type="entry name" value="ATP12_ortho_dom_sf"/>
</dbReference>
<organism evidence="4 5">
    <name type="scientific">Paramagnetospirillum kuznetsovii</name>
    <dbReference type="NCBI Taxonomy" id="2053833"/>
    <lineage>
        <taxon>Bacteria</taxon>
        <taxon>Pseudomonadati</taxon>
        <taxon>Pseudomonadota</taxon>
        <taxon>Alphaproteobacteria</taxon>
        <taxon>Rhodospirillales</taxon>
        <taxon>Magnetospirillaceae</taxon>
        <taxon>Paramagnetospirillum</taxon>
    </lineage>
</organism>
<dbReference type="Proteomes" id="UP000251075">
    <property type="component" value="Unassembled WGS sequence"/>
</dbReference>
<dbReference type="Gene3D" id="1.10.3580.10">
    <property type="entry name" value="ATP12 ATPase"/>
    <property type="match status" value="1"/>
</dbReference>
<dbReference type="AlphaFoldDB" id="A0A364NW36"/>
<dbReference type="OrthoDB" id="9797825at2"/>
<dbReference type="GO" id="GO:0043461">
    <property type="term" value="P:proton-transporting ATP synthase complex assembly"/>
    <property type="evidence" value="ECO:0007669"/>
    <property type="project" value="InterPro"/>
</dbReference>
<proteinExistence type="inferred from homology"/>
<accession>A0A364NW36</accession>
<gene>
    <name evidence="4" type="ORF">CU669_13885</name>
</gene>
<dbReference type="EMBL" id="PGTO01000011">
    <property type="protein sequence ID" value="RAU21263.1"/>
    <property type="molecule type" value="Genomic_DNA"/>
</dbReference>
<evidence type="ECO:0000256" key="3">
    <source>
        <dbReference type="ARBA" id="ARBA00023186"/>
    </source>
</evidence>